<evidence type="ECO:0000313" key="1">
    <source>
        <dbReference type="EMBL" id="JAH00112.1"/>
    </source>
</evidence>
<organism evidence="1">
    <name type="scientific">Anguilla anguilla</name>
    <name type="common">European freshwater eel</name>
    <name type="synonym">Muraena anguilla</name>
    <dbReference type="NCBI Taxonomy" id="7936"/>
    <lineage>
        <taxon>Eukaryota</taxon>
        <taxon>Metazoa</taxon>
        <taxon>Chordata</taxon>
        <taxon>Craniata</taxon>
        <taxon>Vertebrata</taxon>
        <taxon>Euteleostomi</taxon>
        <taxon>Actinopterygii</taxon>
        <taxon>Neopterygii</taxon>
        <taxon>Teleostei</taxon>
        <taxon>Anguilliformes</taxon>
        <taxon>Anguillidae</taxon>
        <taxon>Anguilla</taxon>
    </lineage>
</organism>
<sequence length="9" mass="1081">MHKRAQSHS</sequence>
<accession>A0A0E9P733</accession>
<proteinExistence type="predicted"/>
<reference evidence="1" key="1">
    <citation type="submission" date="2014-11" db="EMBL/GenBank/DDBJ databases">
        <authorList>
            <person name="Amaro Gonzalez C."/>
        </authorList>
    </citation>
    <scope>NUCLEOTIDE SEQUENCE</scope>
</reference>
<protein>
    <submittedName>
        <fullName evidence="1">Uncharacterized protein</fullName>
    </submittedName>
</protein>
<reference evidence="1" key="2">
    <citation type="journal article" date="2015" name="Fish Shellfish Immunol.">
        <title>Early steps in the European eel (Anguilla anguilla)-Vibrio vulnificus interaction in the gills: Role of the RtxA13 toxin.</title>
        <authorList>
            <person name="Callol A."/>
            <person name="Pajuelo D."/>
            <person name="Ebbesson L."/>
            <person name="Teles M."/>
            <person name="MacKenzie S."/>
            <person name="Amaro C."/>
        </authorList>
    </citation>
    <scope>NUCLEOTIDE SEQUENCE</scope>
</reference>
<name>A0A0E9P733_ANGAN</name>
<dbReference type="EMBL" id="GBXM01108465">
    <property type="protein sequence ID" value="JAH00112.1"/>
    <property type="molecule type" value="Transcribed_RNA"/>
</dbReference>